<accession>A0A9N9TFR0</accession>
<dbReference type="Proteomes" id="UP001153712">
    <property type="component" value="Chromosome 1"/>
</dbReference>
<gene>
    <name evidence="1" type="ORF">PHYEVI_LOCUS1440</name>
</gene>
<dbReference type="OrthoDB" id="417678at2759"/>
<dbReference type="EMBL" id="OU900094">
    <property type="protein sequence ID" value="CAG9854979.1"/>
    <property type="molecule type" value="Genomic_DNA"/>
</dbReference>
<evidence type="ECO:0000313" key="1">
    <source>
        <dbReference type="EMBL" id="CAG9854979.1"/>
    </source>
</evidence>
<dbReference type="AlphaFoldDB" id="A0A9N9TFR0"/>
<organism evidence="1 2">
    <name type="scientific">Phyllotreta striolata</name>
    <name type="common">Striped flea beetle</name>
    <name type="synonym">Crioceris striolata</name>
    <dbReference type="NCBI Taxonomy" id="444603"/>
    <lineage>
        <taxon>Eukaryota</taxon>
        <taxon>Metazoa</taxon>
        <taxon>Ecdysozoa</taxon>
        <taxon>Arthropoda</taxon>
        <taxon>Hexapoda</taxon>
        <taxon>Insecta</taxon>
        <taxon>Pterygota</taxon>
        <taxon>Neoptera</taxon>
        <taxon>Endopterygota</taxon>
        <taxon>Coleoptera</taxon>
        <taxon>Polyphaga</taxon>
        <taxon>Cucujiformia</taxon>
        <taxon>Chrysomeloidea</taxon>
        <taxon>Chrysomelidae</taxon>
        <taxon>Galerucinae</taxon>
        <taxon>Alticini</taxon>
        <taxon>Phyllotreta</taxon>
    </lineage>
</organism>
<dbReference type="InterPro" id="IPR007858">
    <property type="entry name" value="Dpy-30_motif"/>
</dbReference>
<sequence length="191" mass="21963">MFISSLRQQMKAIKVIIHVFFRASKNEREFFIQFYSSFYRQLYRFMMENASLGESDVNLTDEIITEHLTEAEIAYEICQLVGARSCRRAVKTALKMDNLINIEKKTYADLLSLPKKHYLECTLVPILINGITHVAQERPPCPIKTLAVFLLKNKNFYETDAEIEAESKPSANVAKSRSKIAAFVSRLSTRT</sequence>
<protein>
    <submittedName>
        <fullName evidence="1">Uncharacterized protein</fullName>
    </submittedName>
</protein>
<name>A0A9N9TFR0_PHYSR</name>
<proteinExistence type="predicted"/>
<reference evidence="1" key="1">
    <citation type="submission" date="2022-01" db="EMBL/GenBank/DDBJ databases">
        <authorList>
            <person name="King R."/>
        </authorList>
    </citation>
    <scope>NUCLEOTIDE SEQUENCE</scope>
</reference>
<keyword evidence="2" id="KW-1185">Reference proteome</keyword>
<dbReference type="Pfam" id="PF05186">
    <property type="entry name" value="Dpy-30"/>
    <property type="match status" value="1"/>
</dbReference>
<evidence type="ECO:0000313" key="2">
    <source>
        <dbReference type="Proteomes" id="UP001153712"/>
    </source>
</evidence>
<dbReference type="Gene3D" id="1.20.890.10">
    <property type="entry name" value="cAMP-dependent protein kinase regulatory subunit, dimerization-anchoring domain"/>
    <property type="match status" value="1"/>
</dbReference>